<reference evidence="3" key="1">
    <citation type="submission" date="2017-03" db="EMBL/GenBank/DDBJ databases">
        <authorList>
            <person name="Falquet L."/>
            <person name="Falquet L."/>
        </authorList>
    </citation>
    <scope>NUCLEOTIDE SEQUENCE [LARGE SCALE GENOMIC DNA]</scope>
</reference>
<protein>
    <submittedName>
        <fullName evidence="2">Uncharacterized protein</fullName>
    </submittedName>
</protein>
<dbReference type="AlphaFoldDB" id="A0A1U6IW60"/>
<sequence>MNKKIAIVVALTTLLTMTGGLTVEKVFAAGKIESNTSGGEETGSGNSSGGSGGIQTPVVPTNNVQPKKVIITQVTPSKAVISPGEEFSLTYRIENISGGRIDGLSLKLVGVEGKPGLDGFTAVGTTNEIYAGSIAYNDIKEVTIKLVSDPALKTGVYNFVTSVTYSQFGAEQEEISKISGITLRSVPDISVNGVEAFQNQGGNTLTGTLVNDSKVKVKNVKVKAKIGNDTYEYSAGTIDAESDGVFEISINPVDVDTQGEIDVTYEDANGNKYSAKGNCMVKPIVMEETDISSDKVKKSGKIMSFLKKLFRVGI</sequence>
<dbReference type="OrthoDB" id="1921812at2"/>
<feature type="region of interest" description="Disordered" evidence="1">
    <location>
        <begin position="34"/>
        <end position="61"/>
    </location>
</feature>
<dbReference type="EMBL" id="LT799839">
    <property type="protein sequence ID" value="SLK12249.1"/>
    <property type="molecule type" value="Genomic_DNA"/>
</dbReference>
<dbReference type="PANTHER" id="PTHR35902">
    <property type="entry name" value="S-LAYER DOMAIN-LIKE PROTEIN-RELATED"/>
    <property type="match status" value="1"/>
</dbReference>
<dbReference type="PANTHER" id="PTHR35902:SF6">
    <property type="entry name" value="CONSERVED WITHIN P. AEROPHILUM"/>
    <property type="match status" value="1"/>
</dbReference>
<feature type="compositionally biased region" description="Gly residues" evidence="1">
    <location>
        <begin position="40"/>
        <end position="53"/>
    </location>
</feature>
<dbReference type="Proteomes" id="UP000190476">
    <property type="component" value="Chromosome I"/>
</dbReference>
<accession>A0A1U6IW60</accession>
<dbReference type="RefSeq" id="WP_079481059.1">
    <property type="nucleotide sequence ID" value="NZ_CBML010000009.1"/>
</dbReference>
<organism evidence="2 3">
    <name type="scientific">Clostridium chauvoei JF4335</name>
    <dbReference type="NCBI Taxonomy" id="1351755"/>
    <lineage>
        <taxon>Bacteria</taxon>
        <taxon>Bacillati</taxon>
        <taxon>Bacillota</taxon>
        <taxon>Clostridia</taxon>
        <taxon>Eubacteriales</taxon>
        <taxon>Clostridiaceae</taxon>
        <taxon>Clostridium</taxon>
    </lineage>
</organism>
<evidence type="ECO:0000313" key="3">
    <source>
        <dbReference type="Proteomes" id="UP000190476"/>
    </source>
</evidence>
<dbReference type="GeneID" id="66300518"/>
<evidence type="ECO:0000256" key="1">
    <source>
        <dbReference type="SAM" id="MobiDB-lite"/>
    </source>
</evidence>
<proteinExistence type="predicted"/>
<keyword evidence="3" id="KW-1185">Reference proteome</keyword>
<evidence type="ECO:0000313" key="2">
    <source>
        <dbReference type="EMBL" id="SLK12249.1"/>
    </source>
</evidence>
<dbReference type="STRING" id="1351755.CCH01_02980"/>
<gene>
    <name evidence="2" type="ORF">CCH01_02980</name>
</gene>
<name>A0A1U6IW60_9CLOT</name>